<sequence length="291" mass="30916">MDFIYQLINGLQVGSIYALVALGYTMVYGIAKLINFAHGDIIMVGAYIALLAVGSMNLNIWVALLVSVVFCVILGVLIERVAYKPLRNSSRMSALITAIGMSLFLENLFLLIFSSNKRPFPNSFSGVAFSIGDKPISFNTLLTITISLVLMFVLWFFVQKTKIGKAMRAVSEDTAAAQLMGININTTISVTFAIGSGLAAVASVFYSSTYPLVDPYMGVMLGLKAFIAAVLGGIGSIPGAILGGVIMGIAESLTKGYISSTLADAVVFGILILVLLFKPSGLLGKNVKEKV</sequence>
<dbReference type="GO" id="GO:1903806">
    <property type="term" value="P:L-isoleucine import across plasma membrane"/>
    <property type="evidence" value="ECO:0007669"/>
    <property type="project" value="TreeGrafter"/>
</dbReference>
<dbReference type="CDD" id="cd06582">
    <property type="entry name" value="TM_PBP1_LivH_like"/>
    <property type="match status" value="1"/>
</dbReference>
<dbReference type="GO" id="GO:0015188">
    <property type="term" value="F:L-isoleucine transmembrane transporter activity"/>
    <property type="evidence" value="ECO:0007669"/>
    <property type="project" value="TreeGrafter"/>
</dbReference>
<proteinExistence type="inferred from homology"/>
<dbReference type="GO" id="GO:0015190">
    <property type="term" value="F:L-leucine transmembrane transporter activity"/>
    <property type="evidence" value="ECO:0007669"/>
    <property type="project" value="TreeGrafter"/>
</dbReference>
<dbReference type="GO" id="GO:0005886">
    <property type="term" value="C:plasma membrane"/>
    <property type="evidence" value="ECO:0007669"/>
    <property type="project" value="UniProtKB-SubCell"/>
</dbReference>
<accession>A0A1H0FFS7</accession>
<dbReference type="OrthoDB" id="9807115at2"/>
<name>A0A1H0FFS7_9FIRM</name>
<dbReference type="AlphaFoldDB" id="A0A1H0FFS7"/>
<dbReference type="GO" id="GO:0042941">
    <property type="term" value="P:D-alanine transmembrane transport"/>
    <property type="evidence" value="ECO:0007669"/>
    <property type="project" value="TreeGrafter"/>
</dbReference>
<keyword evidence="12" id="KW-1185">Reference proteome</keyword>
<dbReference type="GO" id="GO:0015192">
    <property type="term" value="F:L-phenylalanine transmembrane transporter activity"/>
    <property type="evidence" value="ECO:0007669"/>
    <property type="project" value="TreeGrafter"/>
</dbReference>
<feature type="transmembrane region" description="Helical" evidence="10">
    <location>
        <begin position="6"/>
        <end position="26"/>
    </location>
</feature>
<dbReference type="InterPro" id="IPR037294">
    <property type="entry name" value="ABC_BtuC-like"/>
</dbReference>
<gene>
    <name evidence="11" type="ORF">SAMN05192585_14011</name>
</gene>
<dbReference type="GO" id="GO:0015808">
    <property type="term" value="P:L-alanine transport"/>
    <property type="evidence" value="ECO:0007669"/>
    <property type="project" value="TreeGrafter"/>
</dbReference>
<evidence type="ECO:0000256" key="5">
    <source>
        <dbReference type="ARBA" id="ARBA00022692"/>
    </source>
</evidence>
<evidence type="ECO:0000256" key="3">
    <source>
        <dbReference type="ARBA" id="ARBA00022475"/>
    </source>
</evidence>
<feature type="transmembrane region" description="Helical" evidence="10">
    <location>
        <begin position="60"/>
        <end position="82"/>
    </location>
</feature>
<feature type="transmembrane region" description="Helical" evidence="10">
    <location>
        <begin position="179"/>
        <end position="206"/>
    </location>
</feature>
<keyword evidence="7 10" id="KW-1133">Transmembrane helix</keyword>
<evidence type="ECO:0000256" key="1">
    <source>
        <dbReference type="ARBA" id="ARBA00004651"/>
    </source>
</evidence>
<keyword evidence="8 10" id="KW-0472">Membrane</keyword>
<dbReference type="GO" id="GO:0005304">
    <property type="term" value="F:L-valine transmembrane transporter activity"/>
    <property type="evidence" value="ECO:0007669"/>
    <property type="project" value="TreeGrafter"/>
</dbReference>
<evidence type="ECO:0000256" key="2">
    <source>
        <dbReference type="ARBA" id="ARBA00022448"/>
    </source>
</evidence>
<keyword evidence="4" id="KW-0997">Cell inner membrane</keyword>
<feature type="transmembrane region" description="Helical" evidence="10">
    <location>
        <begin position="33"/>
        <end position="54"/>
    </location>
</feature>
<feature type="transmembrane region" description="Helical" evidence="10">
    <location>
        <begin position="136"/>
        <end position="158"/>
    </location>
</feature>
<evidence type="ECO:0000313" key="12">
    <source>
        <dbReference type="Proteomes" id="UP000199182"/>
    </source>
</evidence>
<evidence type="ECO:0000256" key="9">
    <source>
        <dbReference type="ARBA" id="ARBA00037998"/>
    </source>
</evidence>
<feature type="transmembrane region" description="Helical" evidence="10">
    <location>
        <begin position="94"/>
        <end position="116"/>
    </location>
</feature>
<keyword evidence="5 10" id="KW-0812">Transmembrane</keyword>
<keyword evidence="3" id="KW-1003">Cell membrane</keyword>
<dbReference type="InterPro" id="IPR052157">
    <property type="entry name" value="BCAA_transport_permease"/>
</dbReference>
<dbReference type="Gene3D" id="1.10.3470.10">
    <property type="entry name" value="ABC transporter involved in vitamin B12 uptake, BtuC"/>
    <property type="match status" value="1"/>
</dbReference>
<dbReference type="Proteomes" id="UP000199182">
    <property type="component" value="Unassembled WGS sequence"/>
</dbReference>
<comment type="subcellular location">
    <subcellularLocation>
        <location evidence="1">Cell membrane</location>
        <topology evidence="1">Multi-pass membrane protein</topology>
    </subcellularLocation>
</comment>
<dbReference type="STRING" id="258515.SAMN05192585_14011"/>
<dbReference type="EMBL" id="FNID01000040">
    <property type="protein sequence ID" value="SDN93535.1"/>
    <property type="molecule type" value="Genomic_DNA"/>
</dbReference>
<evidence type="ECO:0000313" key="11">
    <source>
        <dbReference type="EMBL" id="SDN93535.1"/>
    </source>
</evidence>
<dbReference type="PANTHER" id="PTHR11795">
    <property type="entry name" value="BRANCHED-CHAIN AMINO ACID TRANSPORT SYSTEM PERMEASE PROTEIN LIVH"/>
    <property type="match status" value="1"/>
</dbReference>
<evidence type="ECO:0000256" key="6">
    <source>
        <dbReference type="ARBA" id="ARBA00022970"/>
    </source>
</evidence>
<organism evidence="11 12">
    <name type="scientific">Acetanaerobacterium elongatum</name>
    <dbReference type="NCBI Taxonomy" id="258515"/>
    <lineage>
        <taxon>Bacteria</taxon>
        <taxon>Bacillati</taxon>
        <taxon>Bacillota</taxon>
        <taxon>Clostridia</taxon>
        <taxon>Eubacteriales</taxon>
        <taxon>Oscillospiraceae</taxon>
        <taxon>Acetanaerobacterium</taxon>
    </lineage>
</organism>
<evidence type="ECO:0000256" key="4">
    <source>
        <dbReference type="ARBA" id="ARBA00022519"/>
    </source>
</evidence>
<feature type="transmembrane region" description="Helical" evidence="10">
    <location>
        <begin position="226"/>
        <end position="250"/>
    </location>
</feature>
<reference evidence="11 12" key="1">
    <citation type="submission" date="2016-10" db="EMBL/GenBank/DDBJ databases">
        <authorList>
            <person name="de Groot N.N."/>
        </authorList>
    </citation>
    <scope>NUCLEOTIDE SEQUENCE [LARGE SCALE GENOMIC DNA]</scope>
    <source>
        <strain evidence="11 12">CGMCC 1.5012</strain>
    </source>
</reference>
<dbReference type="InterPro" id="IPR001851">
    <property type="entry name" value="ABC_transp_permease"/>
</dbReference>
<evidence type="ECO:0000256" key="10">
    <source>
        <dbReference type="SAM" id="Phobius"/>
    </source>
</evidence>
<protein>
    <submittedName>
        <fullName evidence="11">Amino acid/amide ABC transporter membrane protein 1, HAAT family</fullName>
    </submittedName>
</protein>
<evidence type="ECO:0000256" key="8">
    <source>
        <dbReference type="ARBA" id="ARBA00023136"/>
    </source>
</evidence>
<keyword evidence="6" id="KW-0029">Amino-acid transport</keyword>
<dbReference type="RefSeq" id="WP_092642824.1">
    <property type="nucleotide sequence ID" value="NZ_FNID01000040.1"/>
</dbReference>
<dbReference type="PANTHER" id="PTHR11795:SF371">
    <property type="entry name" value="HIGH-AFFINITY BRANCHED-CHAIN AMINO ACID TRANSPORT SYSTEM PERMEASE PROTEIN LIVH"/>
    <property type="match status" value="1"/>
</dbReference>
<comment type="similarity">
    <text evidence="9">Belongs to the binding-protein-dependent transport system permease family. LivHM subfamily.</text>
</comment>
<feature type="transmembrane region" description="Helical" evidence="10">
    <location>
        <begin position="257"/>
        <end position="277"/>
    </location>
</feature>
<dbReference type="Pfam" id="PF02653">
    <property type="entry name" value="BPD_transp_2"/>
    <property type="match status" value="1"/>
</dbReference>
<evidence type="ECO:0000256" key="7">
    <source>
        <dbReference type="ARBA" id="ARBA00022989"/>
    </source>
</evidence>
<keyword evidence="2" id="KW-0813">Transport</keyword>